<organism evidence="2">
    <name type="scientific">Podoviridae sp. ct0dB2</name>
    <dbReference type="NCBI Taxonomy" id="2826535"/>
    <lineage>
        <taxon>Viruses</taxon>
        <taxon>Duplodnaviria</taxon>
        <taxon>Heunggongvirae</taxon>
        <taxon>Uroviricota</taxon>
        <taxon>Caudoviricetes</taxon>
    </lineage>
</organism>
<reference evidence="2" key="1">
    <citation type="journal article" date="2021" name="Proc. Natl. Acad. Sci. U.S.A.">
        <title>A Catalog of Tens of Thousands of Viruses from Human Metagenomes Reveals Hidden Associations with Chronic Diseases.</title>
        <authorList>
            <person name="Tisza M.J."/>
            <person name="Buck C.B."/>
        </authorList>
    </citation>
    <scope>NUCLEOTIDE SEQUENCE</scope>
    <source>
        <strain evidence="2">Ct0dB2</strain>
    </source>
</reference>
<protein>
    <submittedName>
        <fullName evidence="2">Uncharacterized protein</fullName>
    </submittedName>
</protein>
<feature type="transmembrane region" description="Helical" evidence="1">
    <location>
        <begin position="31"/>
        <end position="50"/>
    </location>
</feature>
<dbReference type="EMBL" id="BK015095">
    <property type="protein sequence ID" value="DAD90855.1"/>
    <property type="molecule type" value="Genomic_DNA"/>
</dbReference>
<keyword evidence="1" id="KW-0472">Membrane</keyword>
<sequence>MKLIWLLRAVSFLMIIGTVGSIEINKIDSYTAFLQIALGFSLLILSNFWVREIKKAR</sequence>
<keyword evidence="1" id="KW-1133">Transmembrane helix</keyword>
<keyword evidence="1" id="KW-0812">Transmembrane</keyword>
<proteinExistence type="predicted"/>
<evidence type="ECO:0000313" key="2">
    <source>
        <dbReference type="EMBL" id="DAD90855.1"/>
    </source>
</evidence>
<evidence type="ECO:0000256" key="1">
    <source>
        <dbReference type="SAM" id="Phobius"/>
    </source>
</evidence>
<accession>A0A8S5N8Z7</accession>
<name>A0A8S5N8Z7_9CAUD</name>